<dbReference type="RefSeq" id="WP_042067599.1">
    <property type="nucleotide sequence ID" value="NZ_BBIY01000004.1"/>
</dbReference>
<sequence>MFGDFDLKYIKNNEGKQIYTISYLRQKGDYEDKELVKEGFNVEDFKEIGYQLPQLIEIFSLKKLNESGYSLEEIKNLDPQTESFFYLKQFSARDLKDKVGFTLQEIQLYNYNLKDFAKGGISIQEIKETPIYINPPKLKETGFTFQQIKEAGYTLDDLGYKYETPNPLQNETFIPFQELKDAGYDAKDFKNAKYPAKYLKNNGFSLKELMNAEYRSFDLKIAGYTLEEIKECLTNHPNSYYNIQNIEQNYYTENVHN</sequence>
<dbReference type="InterPro" id="IPR057481">
    <property type="entry name" value="Decapeptide"/>
</dbReference>
<dbReference type="Proteomes" id="UP000028900">
    <property type="component" value="Unassembled WGS sequence"/>
</dbReference>
<reference evidence="2" key="1">
    <citation type="journal article" date="2014" name="Genome Announc.">
        <title>Draft Genome Sequence of ''Candidatus Phytoplasma asteris'' Strain OY-V, an Unculturable Plant-Pathogenic Bacterium.</title>
        <authorList>
            <person name="Kakizawa S."/>
            <person name="Makino A."/>
            <person name="Ishii Y."/>
            <person name="Tamaki H."/>
            <person name="Kamagata Y."/>
        </authorList>
    </citation>
    <scope>NUCLEOTIDE SEQUENCE [LARGE SCALE GENOMIC DNA]</scope>
    <source>
        <strain evidence="2">OY-V</strain>
    </source>
</reference>
<accession>A0ABQ0J1V5</accession>
<keyword evidence="1" id="KW-0240">DNA-directed RNA polymerase</keyword>
<dbReference type="GO" id="GO:0000428">
    <property type="term" value="C:DNA-directed RNA polymerase complex"/>
    <property type="evidence" value="ECO:0007669"/>
    <property type="project" value="UniProtKB-KW"/>
</dbReference>
<evidence type="ECO:0000313" key="2">
    <source>
        <dbReference type="Proteomes" id="UP000028900"/>
    </source>
</evidence>
<comment type="caution">
    <text evidence="1">The sequence shown here is derived from an EMBL/GenBank/DDBJ whole genome shotgun (WGS) entry which is preliminary data.</text>
</comment>
<dbReference type="EMBL" id="BBIY01000004">
    <property type="protein sequence ID" value="GAK73587.1"/>
    <property type="molecule type" value="Genomic_DNA"/>
</dbReference>
<gene>
    <name evidence="1" type="primary">icmE</name>
    <name evidence="1" type="ORF">OYV_00660</name>
</gene>
<name>A0ABQ0J1V5_9MOLU</name>
<organism evidence="1 2">
    <name type="scientific">'Chrysanthemum coronarium' phytoplasma</name>
    <dbReference type="NCBI Taxonomy" id="1520703"/>
    <lineage>
        <taxon>Bacteria</taxon>
        <taxon>Bacillati</taxon>
        <taxon>Mycoplasmatota</taxon>
        <taxon>Mollicutes</taxon>
        <taxon>Acholeplasmatales</taxon>
        <taxon>Acholeplasmataceae</taxon>
        <taxon>Candidatus Phytoplasma</taxon>
        <taxon>16SrI (Aster yellows group)</taxon>
    </lineage>
</organism>
<reference evidence="1 2" key="2">
    <citation type="journal article" date="2014" name="Genome Announc.">
        <title>Draft Genome Sequence of 'Candidatus Phytoplasma asteris' Strain OY-V, an Unculturable Plant-Pathogenic Bacterium.</title>
        <authorList>
            <person name="Kakizawa S."/>
            <person name="Makino A."/>
            <person name="Ishii Y."/>
            <person name="Tamaki H."/>
            <person name="Kamagata Y."/>
        </authorList>
    </citation>
    <scope>NUCLEOTIDE SEQUENCE [LARGE SCALE GENOMIC DNA]</scope>
    <source>
        <strain evidence="1 2">OY-V</strain>
    </source>
</reference>
<dbReference type="Pfam" id="PF25296">
    <property type="entry name" value="Decapeptide"/>
    <property type="match status" value="2"/>
</dbReference>
<keyword evidence="2" id="KW-1185">Reference proteome</keyword>
<keyword evidence="1" id="KW-0804">Transcription</keyword>
<evidence type="ECO:0000313" key="1">
    <source>
        <dbReference type="EMBL" id="GAK73587.1"/>
    </source>
</evidence>
<protein>
    <submittedName>
        <fullName evidence="1">DNA-directed RNA polymerasebeta subunit/140 kD subunit</fullName>
    </submittedName>
</protein>
<proteinExistence type="predicted"/>